<protein>
    <submittedName>
        <fullName evidence="6">Type I restriction modification DNA specificity domain protein</fullName>
    </submittedName>
</protein>
<dbReference type="InterPro" id="IPR000055">
    <property type="entry name" value="Restrct_endonuc_typeI_TRD"/>
</dbReference>
<keyword evidence="2" id="KW-0680">Restriction system</keyword>
<evidence type="ECO:0000256" key="2">
    <source>
        <dbReference type="ARBA" id="ARBA00022747"/>
    </source>
</evidence>
<keyword evidence="3" id="KW-0238">DNA-binding</keyword>
<feature type="domain" description="Type I restriction modification DNA specificity" evidence="5">
    <location>
        <begin position="16"/>
        <end position="186"/>
    </location>
</feature>
<dbReference type="InterPro" id="IPR051212">
    <property type="entry name" value="Type-I_RE_S_subunit"/>
</dbReference>
<dbReference type="AlphaFoldDB" id="D4RW13"/>
<dbReference type="SUPFAM" id="SSF116734">
    <property type="entry name" value="DNA methylase specificity domain"/>
    <property type="match status" value="1"/>
</dbReference>
<reference evidence="6 7" key="1">
    <citation type="submission" date="2010-02" db="EMBL/GenBank/DDBJ databases">
        <authorList>
            <person name="Weinstock G."/>
            <person name="Sodergren E."/>
            <person name="Clifton S."/>
            <person name="Fulton L."/>
            <person name="Fulton B."/>
            <person name="Courtney L."/>
            <person name="Fronick C."/>
            <person name="Harrison M."/>
            <person name="Strong C."/>
            <person name="Farmer C."/>
            <person name="Delahaunty K."/>
            <person name="Markovic C."/>
            <person name="Hall O."/>
            <person name="Minx P."/>
            <person name="Tomlinson C."/>
            <person name="Mitreva M."/>
            <person name="Nelson J."/>
            <person name="Hou S."/>
            <person name="Wollam A."/>
            <person name="Pepin K.H."/>
            <person name="Johnson M."/>
            <person name="Bhonagiri V."/>
            <person name="Zhang X."/>
            <person name="Suruliraj S."/>
            <person name="Warren W."/>
            <person name="Chinwalla A."/>
            <person name="Mardis E.R."/>
            <person name="Wilson R.K."/>
        </authorList>
    </citation>
    <scope>NUCLEOTIDE SEQUENCE [LARGE SCALE GENOMIC DNA]</scope>
    <source>
        <strain evidence="6 7">DSM 2876</strain>
    </source>
</reference>
<feature type="non-terminal residue" evidence="6">
    <location>
        <position position="257"/>
    </location>
</feature>
<evidence type="ECO:0000313" key="6">
    <source>
        <dbReference type="EMBL" id="EFF69816.1"/>
    </source>
</evidence>
<comment type="caution">
    <text evidence="6">The sequence shown here is derived from an EMBL/GenBank/DDBJ whole genome shotgun (WGS) entry which is preliminary data.</text>
</comment>
<sequence>DGSVKLCDFESDYEIPNNWVWCNLGLLFNHNTGKALNSANSEGKALTYITTSNVYWNRFELNDLKSMPFTDSEIEKCTIKKGDLLVCEGGDIGRAAIWNFDNEIRIQNHLHRLRAYDYIQTAFYYYVLYAFKLSGKISGNGIGLQGLSSNALHNIIVPVPPIEEQKNIVMSIEKLMLSIDNIESHKNILAICIENTKAKILELAIRGKLVPQDPNDEPASVLLERIRAEKEELIKQGKIKRDKKESVIFKGDDNSYY</sequence>
<evidence type="ECO:0000313" key="7">
    <source>
        <dbReference type="Proteomes" id="UP000006238"/>
    </source>
</evidence>
<dbReference type="PANTHER" id="PTHR43140">
    <property type="entry name" value="TYPE-1 RESTRICTION ENZYME ECOKI SPECIFICITY PROTEIN"/>
    <property type="match status" value="1"/>
</dbReference>
<dbReference type="GO" id="GO:0003677">
    <property type="term" value="F:DNA binding"/>
    <property type="evidence" value="ECO:0007669"/>
    <property type="project" value="UniProtKB-KW"/>
</dbReference>
<dbReference type="Proteomes" id="UP000006238">
    <property type="component" value="Unassembled WGS sequence"/>
</dbReference>
<evidence type="ECO:0000256" key="3">
    <source>
        <dbReference type="ARBA" id="ARBA00023125"/>
    </source>
</evidence>
<dbReference type="GO" id="GO:0009307">
    <property type="term" value="P:DNA restriction-modification system"/>
    <property type="evidence" value="ECO:0007669"/>
    <property type="project" value="UniProtKB-KW"/>
</dbReference>
<dbReference type="RefSeq" id="WP_005600471.1">
    <property type="nucleotide sequence ID" value="NZ_GG663509.1"/>
</dbReference>
<organism evidence="6 7">
    <name type="scientific">Eshraghiella crossota DSM 2876</name>
    <dbReference type="NCBI Taxonomy" id="511680"/>
    <lineage>
        <taxon>Bacteria</taxon>
        <taxon>Bacillati</taxon>
        <taxon>Bacillota</taxon>
        <taxon>Clostridia</taxon>
        <taxon>Lachnospirales</taxon>
        <taxon>Lachnospiraceae</taxon>
        <taxon>Eshraghiella</taxon>
    </lineage>
</organism>
<dbReference type="EMBL" id="ABWN01000006">
    <property type="protein sequence ID" value="EFF69816.1"/>
    <property type="molecule type" value="Genomic_DNA"/>
</dbReference>
<name>D4RW13_9FIRM</name>
<dbReference type="eggNOG" id="COG0732">
    <property type="taxonomic scope" value="Bacteria"/>
</dbReference>
<gene>
    <name evidence="6" type="ORF">BUTYVIB_00008</name>
</gene>
<dbReference type="Pfam" id="PF01420">
    <property type="entry name" value="Methylase_S"/>
    <property type="match status" value="1"/>
</dbReference>
<accession>D4RW13</accession>
<evidence type="ECO:0000256" key="4">
    <source>
        <dbReference type="ARBA" id="ARBA00038652"/>
    </source>
</evidence>
<dbReference type="HOGENOM" id="CLU_1083734_0_0_9"/>
<dbReference type="InterPro" id="IPR044946">
    <property type="entry name" value="Restrct_endonuc_typeI_TRD_sf"/>
</dbReference>
<proteinExistence type="inferred from homology"/>
<comment type="similarity">
    <text evidence="1">Belongs to the type-I restriction system S methylase family.</text>
</comment>
<evidence type="ECO:0000259" key="5">
    <source>
        <dbReference type="Pfam" id="PF01420"/>
    </source>
</evidence>
<keyword evidence="7" id="KW-1185">Reference proteome</keyword>
<dbReference type="PANTHER" id="PTHR43140:SF1">
    <property type="entry name" value="TYPE I RESTRICTION ENZYME ECOKI SPECIFICITY SUBUNIT"/>
    <property type="match status" value="1"/>
</dbReference>
<comment type="subunit">
    <text evidence="4">The methyltransferase is composed of M and S polypeptides.</text>
</comment>
<dbReference type="Gene3D" id="3.90.220.20">
    <property type="entry name" value="DNA methylase specificity domains"/>
    <property type="match status" value="1"/>
</dbReference>
<evidence type="ECO:0000256" key="1">
    <source>
        <dbReference type="ARBA" id="ARBA00010923"/>
    </source>
</evidence>
<feature type="non-terminal residue" evidence="6">
    <location>
        <position position="1"/>
    </location>
</feature>